<accession>B0DGX0</accession>
<reference evidence="3 4" key="1">
    <citation type="journal article" date="2008" name="Nature">
        <title>The genome of Laccaria bicolor provides insights into mycorrhizal symbiosis.</title>
        <authorList>
            <person name="Martin F."/>
            <person name="Aerts A."/>
            <person name="Ahren D."/>
            <person name="Brun A."/>
            <person name="Danchin E.G.J."/>
            <person name="Duchaussoy F."/>
            <person name="Gibon J."/>
            <person name="Kohler A."/>
            <person name="Lindquist E."/>
            <person name="Pereda V."/>
            <person name="Salamov A."/>
            <person name="Shapiro H.J."/>
            <person name="Wuyts J."/>
            <person name="Blaudez D."/>
            <person name="Buee M."/>
            <person name="Brokstein P."/>
            <person name="Canbaeck B."/>
            <person name="Cohen D."/>
            <person name="Courty P.E."/>
            <person name="Coutinho P.M."/>
            <person name="Delaruelle C."/>
            <person name="Detter J.C."/>
            <person name="Deveau A."/>
            <person name="DiFazio S."/>
            <person name="Duplessis S."/>
            <person name="Fraissinet-Tachet L."/>
            <person name="Lucic E."/>
            <person name="Frey-Klett P."/>
            <person name="Fourrey C."/>
            <person name="Feussner I."/>
            <person name="Gay G."/>
            <person name="Grimwood J."/>
            <person name="Hoegger P.J."/>
            <person name="Jain P."/>
            <person name="Kilaru S."/>
            <person name="Labbe J."/>
            <person name="Lin Y.C."/>
            <person name="Legue V."/>
            <person name="Le Tacon F."/>
            <person name="Marmeisse R."/>
            <person name="Melayah D."/>
            <person name="Montanini B."/>
            <person name="Muratet M."/>
            <person name="Nehls U."/>
            <person name="Niculita-Hirzel H."/>
            <person name="Oudot-Le Secq M.P."/>
            <person name="Peter M."/>
            <person name="Quesneville H."/>
            <person name="Rajashekar B."/>
            <person name="Reich M."/>
            <person name="Rouhier N."/>
            <person name="Schmutz J."/>
            <person name="Yin T."/>
            <person name="Chalot M."/>
            <person name="Henrissat B."/>
            <person name="Kuees U."/>
            <person name="Lucas S."/>
            <person name="Van de Peer Y."/>
            <person name="Podila G.K."/>
            <person name="Polle A."/>
            <person name="Pukkila P.J."/>
            <person name="Richardson P.M."/>
            <person name="Rouze P."/>
            <person name="Sanders I.R."/>
            <person name="Stajich J.E."/>
            <person name="Tunlid A."/>
            <person name="Tuskan G."/>
            <person name="Grigoriev I.V."/>
        </authorList>
    </citation>
    <scope>NUCLEOTIDE SEQUENCE [LARGE SCALE GENOMIC DNA]</scope>
    <source>
        <strain evidence="4">S238N-H82 / ATCC MYA-4686</strain>
    </source>
</reference>
<dbReference type="HOGENOM" id="CLU_488388_0_0_1"/>
<keyword evidence="1" id="KW-0812">Transmembrane</keyword>
<feature type="domain" description="HNH nuclease" evidence="2">
    <location>
        <begin position="22"/>
        <end position="98"/>
    </location>
</feature>
<dbReference type="STRING" id="486041.B0DGX0"/>
<evidence type="ECO:0000259" key="2">
    <source>
        <dbReference type="Pfam" id="PF13391"/>
    </source>
</evidence>
<evidence type="ECO:0000313" key="4">
    <source>
        <dbReference type="Proteomes" id="UP000001194"/>
    </source>
</evidence>
<dbReference type="EMBL" id="DS547109">
    <property type="protein sequence ID" value="EDR06347.1"/>
    <property type="molecule type" value="Genomic_DNA"/>
</dbReference>
<dbReference type="Proteomes" id="UP000001194">
    <property type="component" value="Unassembled WGS sequence"/>
</dbReference>
<feature type="transmembrane region" description="Helical" evidence="1">
    <location>
        <begin position="417"/>
        <end position="440"/>
    </location>
</feature>
<dbReference type="InParanoid" id="B0DGX0"/>
<dbReference type="OrthoDB" id="2142759at2759"/>
<dbReference type="RefSeq" id="XP_001883208.1">
    <property type="nucleotide sequence ID" value="XM_001883173.1"/>
</dbReference>
<evidence type="ECO:0000313" key="3">
    <source>
        <dbReference type="EMBL" id="EDR06347.1"/>
    </source>
</evidence>
<organism evidence="4">
    <name type="scientific">Laccaria bicolor (strain S238N-H82 / ATCC MYA-4686)</name>
    <name type="common">Bicoloured deceiver</name>
    <name type="synonym">Laccaria laccata var. bicolor</name>
    <dbReference type="NCBI Taxonomy" id="486041"/>
    <lineage>
        <taxon>Eukaryota</taxon>
        <taxon>Fungi</taxon>
        <taxon>Dikarya</taxon>
        <taxon>Basidiomycota</taxon>
        <taxon>Agaricomycotina</taxon>
        <taxon>Agaricomycetes</taxon>
        <taxon>Agaricomycetidae</taxon>
        <taxon>Agaricales</taxon>
        <taxon>Agaricineae</taxon>
        <taxon>Hydnangiaceae</taxon>
        <taxon>Laccaria</taxon>
    </lineage>
</organism>
<gene>
    <name evidence="3" type="ORF">LACBIDRAFT_294708</name>
</gene>
<proteinExistence type="predicted"/>
<dbReference type="KEGG" id="lbc:LACBIDRAFT_294708"/>
<protein>
    <submittedName>
        <fullName evidence="3">Predicted protein</fullName>
    </submittedName>
</protein>
<keyword evidence="1" id="KW-0472">Membrane</keyword>
<dbReference type="Pfam" id="PF13391">
    <property type="entry name" value="HNH_2"/>
    <property type="match status" value="1"/>
</dbReference>
<name>B0DGX0_LACBS</name>
<sequence length="558" mass="62695">MSKSNAQREHYCNRTRERDGKCLVTGQRFATWSPLRAAHIFPRAHVDEWVSKQFHHLVTDTAPASDVGGSSKIDSVQNVIMLRSDLRDMWDNYEFGVNPDDNHRITGFINGLDDVHGLTLRLDHIVNPTIRPLDELFRDHFLQGVLKHVKGAGEPTWDYEDAFSDGGFDLSRQEIWGSVEGKERLELEFFDRLFEHQIAEDLGQGSADDTGYSFLVNFVQKDHCIQTALISIIAPDFPSYLHDRSKHSIYGYKDVEADNVTVQRATISYQLKRRQGTTNITRFAQRLRGTIQAKGHRYLHYRVYYVNDGGIATNNPNESRILTKSVVPPHTVTSLKNYLCHIEGVLESAESCLFASLSDKKAMNEAAQISLLGSSGPGVSALDPVALVVHSDRSVVVKQKNPLKVPHVQSSPNYGKFIILLVPANNLLLYILWAVYYRLYSTKEEIPSKMAFKKGDSSMGRFDPLAIAPPHTVASVKACLLKMEGISSLSSATSQLFAVLNSEAPMRDKTRLRFLKHPYPGCAGDNPMAFVVDAPQEYRVKSKYKCVLTSKSPRPIDR</sequence>
<dbReference type="GeneID" id="6078753"/>
<dbReference type="AlphaFoldDB" id="B0DGX0"/>
<keyword evidence="4" id="KW-1185">Reference proteome</keyword>
<evidence type="ECO:0000256" key="1">
    <source>
        <dbReference type="SAM" id="Phobius"/>
    </source>
</evidence>
<dbReference type="InterPro" id="IPR003615">
    <property type="entry name" value="HNH_nuc"/>
</dbReference>
<keyword evidence="1" id="KW-1133">Transmembrane helix</keyword>